<sequence length="304" mass="35608">MENNKCCAIVLNYNSIDDTKELVFNLQILDNLDEIVIVDNDSPDHSFIKLKEFFRGFTDVYVVKTDKNRGYSYGNNYGAKFILNNFESKYILITNPDVTIPNKNFVKNIVKYLERDPKLAAVTGLMLNYNENLIFSQIAWRIPSFFNYIFMSSDLVRKMYNPIKYKYLDFIGVNEGLSYVECLPGSCFVIRSEILRKVGFFDENLFLYCEEVVLAKKIEQLGLTNGLSFNDFFIHKHFEKRSINDEIKLYLLLSKSRFYYTFNYTKFGKILSPIHLLSILLGMIEKLIILSVKILSQEIVKWLK</sequence>
<dbReference type="AlphaFoldDB" id="A0A8T5UXW7"/>
<protein>
    <submittedName>
        <fullName evidence="5">Glycosyltransferase family 2 protein</fullName>
    </submittedName>
</protein>
<name>A0A8T5UXW7_9EURY</name>
<comment type="similarity">
    <text evidence="1">Belongs to the glycosyltransferase 2 family.</text>
</comment>
<evidence type="ECO:0000256" key="3">
    <source>
        <dbReference type="ARBA" id="ARBA00022679"/>
    </source>
</evidence>
<dbReference type="PANTHER" id="PTHR43179">
    <property type="entry name" value="RHAMNOSYLTRANSFERASE WBBL"/>
    <property type="match status" value="1"/>
</dbReference>
<organism evidence="5 6">
    <name type="scientific">Methanobacterium spitsbergense</name>
    <dbReference type="NCBI Taxonomy" id="2874285"/>
    <lineage>
        <taxon>Archaea</taxon>
        <taxon>Methanobacteriati</taxon>
        <taxon>Methanobacteriota</taxon>
        <taxon>Methanomada group</taxon>
        <taxon>Methanobacteria</taxon>
        <taxon>Methanobacteriales</taxon>
        <taxon>Methanobacteriaceae</taxon>
        <taxon>Methanobacterium</taxon>
    </lineage>
</organism>
<feature type="domain" description="Glycosyltransferase 2-like" evidence="4">
    <location>
        <begin position="8"/>
        <end position="197"/>
    </location>
</feature>
<gene>
    <name evidence="5" type="ORF">K8N75_13920</name>
</gene>
<dbReference type="InterPro" id="IPR001173">
    <property type="entry name" value="Glyco_trans_2-like"/>
</dbReference>
<reference evidence="6" key="1">
    <citation type="journal article" date="2022" name="Microbiol. Resour. Announc.">
        <title>Draft Genome Sequence of a Methanogenic Archaeon from West Spitsbergen Permafrost.</title>
        <authorList>
            <person name="Trubitsyn V."/>
            <person name="Rivkina E."/>
            <person name="Shcherbakova V."/>
        </authorList>
    </citation>
    <scope>NUCLEOTIDE SEQUENCE [LARGE SCALE GENOMIC DNA]</scope>
    <source>
        <strain evidence="6">VT</strain>
    </source>
</reference>
<evidence type="ECO:0000313" key="6">
    <source>
        <dbReference type="Proteomes" id="UP000825933"/>
    </source>
</evidence>
<dbReference type="Proteomes" id="UP000825933">
    <property type="component" value="Unassembled WGS sequence"/>
</dbReference>
<dbReference type="Pfam" id="PF00535">
    <property type="entry name" value="Glycos_transf_2"/>
    <property type="match status" value="1"/>
</dbReference>
<keyword evidence="3" id="KW-0808">Transferase</keyword>
<dbReference type="EMBL" id="JAIOUQ010000017">
    <property type="protein sequence ID" value="MBZ2167137.1"/>
    <property type="molecule type" value="Genomic_DNA"/>
</dbReference>
<keyword evidence="2" id="KW-0328">Glycosyltransferase</keyword>
<accession>A0A8T5UXW7</accession>
<evidence type="ECO:0000313" key="5">
    <source>
        <dbReference type="EMBL" id="MBZ2167137.1"/>
    </source>
</evidence>
<evidence type="ECO:0000256" key="1">
    <source>
        <dbReference type="ARBA" id="ARBA00006739"/>
    </source>
</evidence>
<dbReference type="PANTHER" id="PTHR43179:SF12">
    <property type="entry name" value="GALACTOFURANOSYLTRANSFERASE GLFT2"/>
    <property type="match status" value="1"/>
</dbReference>
<dbReference type="Gene3D" id="3.90.550.10">
    <property type="entry name" value="Spore Coat Polysaccharide Biosynthesis Protein SpsA, Chain A"/>
    <property type="match status" value="1"/>
</dbReference>
<dbReference type="SUPFAM" id="SSF53448">
    <property type="entry name" value="Nucleotide-diphospho-sugar transferases"/>
    <property type="match status" value="1"/>
</dbReference>
<comment type="caution">
    <text evidence="5">The sequence shown here is derived from an EMBL/GenBank/DDBJ whole genome shotgun (WGS) entry which is preliminary data.</text>
</comment>
<dbReference type="GO" id="GO:0016757">
    <property type="term" value="F:glycosyltransferase activity"/>
    <property type="evidence" value="ECO:0007669"/>
    <property type="project" value="UniProtKB-KW"/>
</dbReference>
<evidence type="ECO:0000259" key="4">
    <source>
        <dbReference type="Pfam" id="PF00535"/>
    </source>
</evidence>
<evidence type="ECO:0000256" key="2">
    <source>
        <dbReference type="ARBA" id="ARBA00022676"/>
    </source>
</evidence>
<dbReference type="RefSeq" id="WP_223792666.1">
    <property type="nucleotide sequence ID" value="NZ_JAIOUQ010000017.1"/>
</dbReference>
<dbReference type="InterPro" id="IPR029044">
    <property type="entry name" value="Nucleotide-diphossugar_trans"/>
</dbReference>
<proteinExistence type="inferred from homology"/>
<keyword evidence="6" id="KW-1185">Reference proteome</keyword>